<feature type="transmembrane region" description="Helical" evidence="1">
    <location>
        <begin position="89"/>
        <end position="112"/>
    </location>
</feature>
<feature type="transmembrane region" description="Helical" evidence="1">
    <location>
        <begin position="39"/>
        <end position="58"/>
    </location>
</feature>
<comment type="caution">
    <text evidence="2">The sequence shown here is derived from an EMBL/GenBank/DDBJ whole genome shotgun (WGS) entry which is preliminary data.</text>
</comment>
<feature type="transmembrane region" description="Helical" evidence="1">
    <location>
        <begin position="163"/>
        <end position="193"/>
    </location>
</feature>
<feature type="transmembrane region" description="Helical" evidence="1">
    <location>
        <begin position="12"/>
        <end position="33"/>
    </location>
</feature>
<dbReference type="Proteomes" id="UP000178106">
    <property type="component" value="Unassembled WGS sequence"/>
</dbReference>
<dbReference type="Pfam" id="PF20108">
    <property type="entry name" value="DUF6498"/>
    <property type="match status" value="1"/>
</dbReference>
<dbReference type="AlphaFoldDB" id="A0A1G2DRT1"/>
<organism evidence="2 3">
    <name type="scientific">Candidatus Lloydbacteria bacterium RIFOXYC12_FULL_46_25</name>
    <dbReference type="NCBI Taxonomy" id="1798670"/>
    <lineage>
        <taxon>Bacteria</taxon>
        <taxon>Candidatus Lloydiibacteriota</taxon>
    </lineage>
</organism>
<feature type="transmembrane region" description="Helical" evidence="1">
    <location>
        <begin position="118"/>
        <end position="142"/>
    </location>
</feature>
<keyword evidence="1" id="KW-0812">Transmembrane</keyword>
<evidence type="ECO:0000313" key="3">
    <source>
        <dbReference type="Proteomes" id="UP000178106"/>
    </source>
</evidence>
<dbReference type="EMBL" id="MHLU01000176">
    <property type="protein sequence ID" value="OGZ16349.1"/>
    <property type="molecule type" value="Genomic_DNA"/>
</dbReference>
<keyword evidence="1" id="KW-1133">Transmembrane helix</keyword>
<name>A0A1G2DRT1_9BACT</name>
<protein>
    <submittedName>
        <fullName evidence="2">Uncharacterized protein</fullName>
    </submittedName>
</protein>
<gene>
    <name evidence="2" type="ORF">A2494_00495</name>
</gene>
<keyword evidence="1" id="KW-0472">Membrane</keyword>
<sequence length="215" mass="24066">MIMSKLFTPDNLRAPGVQALIAANLIPLFGVLFFGWSLFAIMLLYWLENIVIGIFNVIRMRRAEKPMPDAQAGVKLGGKPYVPEMKRQLIAFFILHYGLFTAVHGVFVFALFKSDEMPTLAIVMGFVSLLWSHAVSYFTNYIGKGEYKSLSAPDLFIQPYKRIFIMHLTIIFGGGFSMAIGAPIFALVVLIALKITVDILLHLHERDVFAKHVAG</sequence>
<dbReference type="InterPro" id="IPR045466">
    <property type="entry name" value="DUF6498"/>
</dbReference>
<evidence type="ECO:0000313" key="2">
    <source>
        <dbReference type="EMBL" id="OGZ16349.1"/>
    </source>
</evidence>
<accession>A0A1G2DRT1</accession>
<evidence type="ECO:0000256" key="1">
    <source>
        <dbReference type="SAM" id="Phobius"/>
    </source>
</evidence>
<proteinExistence type="predicted"/>
<reference evidence="2 3" key="1">
    <citation type="journal article" date="2016" name="Nat. Commun.">
        <title>Thousands of microbial genomes shed light on interconnected biogeochemical processes in an aquifer system.</title>
        <authorList>
            <person name="Anantharaman K."/>
            <person name="Brown C.T."/>
            <person name="Hug L.A."/>
            <person name="Sharon I."/>
            <person name="Castelle C.J."/>
            <person name="Probst A.J."/>
            <person name="Thomas B.C."/>
            <person name="Singh A."/>
            <person name="Wilkins M.J."/>
            <person name="Karaoz U."/>
            <person name="Brodie E.L."/>
            <person name="Williams K.H."/>
            <person name="Hubbard S.S."/>
            <person name="Banfield J.F."/>
        </authorList>
    </citation>
    <scope>NUCLEOTIDE SEQUENCE [LARGE SCALE GENOMIC DNA]</scope>
</reference>